<dbReference type="GO" id="GO:0000287">
    <property type="term" value="F:magnesium ion binding"/>
    <property type="evidence" value="ECO:0007669"/>
    <property type="project" value="InterPro"/>
</dbReference>
<name>U2TXC1_9ACTN</name>
<dbReference type="PANTHER" id="PTHR11822">
    <property type="entry name" value="NADP-SPECIFIC ISOCITRATE DEHYDROGENASE"/>
    <property type="match status" value="1"/>
</dbReference>
<evidence type="ECO:0000256" key="7">
    <source>
        <dbReference type="ARBA" id="ARBA00023002"/>
    </source>
</evidence>
<evidence type="ECO:0000256" key="5">
    <source>
        <dbReference type="ARBA" id="ARBA00022842"/>
    </source>
</evidence>
<protein>
    <recommendedName>
        <fullName evidence="9">Isocitrate dehydrogenase [NADP]</fullName>
        <ecNumber evidence="9">1.1.1.42</ecNumber>
    </recommendedName>
</protein>
<evidence type="ECO:0000256" key="6">
    <source>
        <dbReference type="ARBA" id="ARBA00022857"/>
    </source>
</evidence>
<dbReference type="GO" id="GO:0004450">
    <property type="term" value="F:isocitrate dehydrogenase (NADP+) activity"/>
    <property type="evidence" value="ECO:0007669"/>
    <property type="project" value="UniProtKB-UniRule"/>
</dbReference>
<evidence type="ECO:0000259" key="13">
    <source>
        <dbReference type="SMART" id="SM01329"/>
    </source>
</evidence>
<feature type="binding site" evidence="12">
    <location>
        <position position="275"/>
    </location>
    <ligand>
        <name>Mn(2+)</name>
        <dbReference type="ChEBI" id="CHEBI:29035"/>
    </ligand>
</feature>
<dbReference type="EMBL" id="AWEZ01000006">
    <property type="protein sequence ID" value="ERL10683.1"/>
    <property type="molecule type" value="Genomic_DNA"/>
</dbReference>
<dbReference type="eggNOG" id="COG0538">
    <property type="taxonomic scope" value="Bacteria"/>
</dbReference>
<comment type="similarity">
    <text evidence="2 9">Belongs to the isocitrate and isopropylmalate dehydrogenases family.</text>
</comment>
<keyword evidence="7 9" id="KW-0560">Oxidoreductase</keyword>
<dbReference type="RefSeq" id="WP_021725007.1">
    <property type="nucleotide sequence ID" value="NZ_AWEZ01000006.1"/>
</dbReference>
<dbReference type="GO" id="GO:0006099">
    <property type="term" value="P:tricarboxylic acid cycle"/>
    <property type="evidence" value="ECO:0007669"/>
    <property type="project" value="UniProtKB-KW"/>
</dbReference>
<dbReference type="STRING" id="1125712.HMPREF1316_1105"/>
<dbReference type="Gene3D" id="3.40.718.10">
    <property type="entry name" value="Isopropylmalate Dehydrogenase"/>
    <property type="match status" value="1"/>
</dbReference>
<dbReference type="NCBIfam" id="TIGR00127">
    <property type="entry name" value="nadp_idh_euk"/>
    <property type="match status" value="1"/>
</dbReference>
<evidence type="ECO:0000256" key="11">
    <source>
        <dbReference type="PIRSR" id="PIRSR000108-2"/>
    </source>
</evidence>
<keyword evidence="8 9" id="KW-0464">Manganese</keyword>
<dbReference type="AlphaFoldDB" id="U2TXC1"/>
<gene>
    <name evidence="14" type="ORF">HMPREF1316_1105</name>
</gene>
<reference evidence="14 15" key="1">
    <citation type="submission" date="2013-08" db="EMBL/GenBank/DDBJ databases">
        <authorList>
            <person name="Durkin A.S."/>
            <person name="Haft D.R."/>
            <person name="McCorrison J."/>
            <person name="Torralba M."/>
            <person name="Gillis M."/>
            <person name="Haft D.H."/>
            <person name="Methe B."/>
            <person name="Sutton G."/>
            <person name="Nelson K.E."/>
        </authorList>
    </citation>
    <scope>NUCLEOTIDE SEQUENCE [LARGE SCALE GENOMIC DNA]</scope>
    <source>
        <strain evidence="14 15">F0195</strain>
    </source>
</reference>
<organism evidence="14 15">
    <name type="scientific">Olsenella profusa F0195</name>
    <dbReference type="NCBI Taxonomy" id="1125712"/>
    <lineage>
        <taxon>Bacteria</taxon>
        <taxon>Bacillati</taxon>
        <taxon>Actinomycetota</taxon>
        <taxon>Coriobacteriia</taxon>
        <taxon>Coriobacteriales</taxon>
        <taxon>Atopobiaceae</taxon>
        <taxon>Olsenella</taxon>
    </lineage>
</organism>
<evidence type="ECO:0000313" key="15">
    <source>
        <dbReference type="Proteomes" id="UP000016638"/>
    </source>
</evidence>
<evidence type="ECO:0000256" key="10">
    <source>
        <dbReference type="PIRSR" id="PIRSR000108-1"/>
    </source>
</evidence>
<feature type="binding site" evidence="11">
    <location>
        <position position="111"/>
    </location>
    <ligand>
        <name>D-threo-isocitrate</name>
        <dbReference type="ChEBI" id="CHEBI:15562"/>
    </ligand>
</feature>
<dbReference type="GO" id="GO:0051287">
    <property type="term" value="F:NAD binding"/>
    <property type="evidence" value="ECO:0007669"/>
    <property type="project" value="InterPro"/>
</dbReference>
<evidence type="ECO:0000256" key="4">
    <source>
        <dbReference type="ARBA" id="ARBA00022723"/>
    </source>
</evidence>
<feature type="site" description="Critical for catalysis" evidence="10">
    <location>
        <position position="212"/>
    </location>
</feature>
<comment type="caution">
    <text evidence="14">The sequence shown here is derived from an EMBL/GenBank/DDBJ whole genome shotgun (WGS) entry which is preliminary data.</text>
</comment>
<dbReference type="InterPro" id="IPR004790">
    <property type="entry name" value="Isocitrate_DH_NADP"/>
</dbReference>
<feature type="binding site" evidence="12">
    <location>
        <position position="252"/>
    </location>
    <ligand>
        <name>Mn(2+)</name>
        <dbReference type="ChEBI" id="CHEBI:29035"/>
    </ligand>
</feature>
<keyword evidence="3 9" id="KW-0816">Tricarboxylic acid cycle</keyword>
<evidence type="ECO:0000256" key="8">
    <source>
        <dbReference type="ARBA" id="ARBA00023211"/>
    </source>
</evidence>
<feature type="binding site" evidence="11">
    <location>
        <begin position="96"/>
        <end position="102"/>
    </location>
    <ligand>
        <name>D-threo-isocitrate</name>
        <dbReference type="ChEBI" id="CHEBI:15562"/>
    </ligand>
</feature>
<dbReference type="InterPro" id="IPR024084">
    <property type="entry name" value="IsoPropMal-DH-like_dom"/>
</dbReference>
<dbReference type="EC" id="1.1.1.42" evidence="9"/>
<evidence type="ECO:0000256" key="1">
    <source>
        <dbReference type="ARBA" id="ARBA00001936"/>
    </source>
</evidence>
<dbReference type="PROSITE" id="PS00470">
    <property type="entry name" value="IDH_IMDH"/>
    <property type="match status" value="1"/>
</dbReference>
<feature type="site" description="Critical for catalysis" evidence="10">
    <location>
        <position position="141"/>
    </location>
</feature>
<evidence type="ECO:0000256" key="12">
    <source>
        <dbReference type="PIRSR" id="PIRSR000108-3"/>
    </source>
</evidence>
<keyword evidence="5 9" id="KW-0460">Magnesium</keyword>
<comment type="cofactor">
    <cofactor evidence="1">
        <name>Mn(2+)</name>
        <dbReference type="ChEBI" id="CHEBI:29035"/>
    </cofactor>
</comment>
<sequence>MAEPKVQMKTALVEMDGDEMTRIIWQMIKDDLICPFVDLRTEYFDLGLKHRDETDDQVTIDSAEATRRLGVAVKCATITPNAARVSEYGLKRMWKSPNGTIRALLDGTVFRAPIQVRGIEPQVRSWRRPITIARHAYGDVYRNSEMRIPRAGTAELVFTAEDGSETRELIHRFEGPGVIQGMHNLDASIESFARSCFEYALSTGQDLWFATKDTISKTYDHRFKDIFADVYATDYQARFDQAGIEYFYTLIDDAVARVMRSEGGFIWACKNYDGDVMSDMLSSAFGSLAMMTSVLVSPHGYYEYEAAHGTVQRHYYRHLKGEPTSTNSVATIFAWSGALRKRGELDGTPELVDFADRLEAATIATIEAGRMTGDLARITTLPRPQTLGTEEFILAIAERLRA</sequence>
<evidence type="ECO:0000256" key="2">
    <source>
        <dbReference type="ARBA" id="ARBA00007769"/>
    </source>
</evidence>
<evidence type="ECO:0000256" key="9">
    <source>
        <dbReference type="PIRNR" id="PIRNR000108"/>
    </source>
</evidence>
<comment type="cofactor">
    <cofactor evidence="9 12">
        <name>Mg(2+)</name>
        <dbReference type="ChEBI" id="CHEBI:18420"/>
    </cofactor>
    <cofactor evidence="9 12">
        <name>Mn(2+)</name>
        <dbReference type="ChEBI" id="CHEBI:29035"/>
    </cofactor>
    <text evidence="9 12">Binds 1 Mg(2+) or Mn(2+) ion per subunit.</text>
</comment>
<evidence type="ECO:0000313" key="14">
    <source>
        <dbReference type="EMBL" id="ERL10683.1"/>
    </source>
</evidence>
<dbReference type="SMART" id="SM01329">
    <property type="entry name" value="Iso_dh"/>
    <property type="match status" value="1"/>
</dbReference>
<dbReference type="SUPFAM" id="SSF53659">
    <property type="entry name" value="Isocitrate/Isopropylmalate dehydrogenase-like"/>
    <property type="match status" value="1"/>
</dbReference>
<dbReference type="PATRIC" id="fig|1125712.3.peg.157"/>
<feature type="binding site" evidence="11">
    <location>
        <position position="79"/>
    </location>
    <ligand>
        <name>D-threo-isocitrate</name>
        <dbReference type="ChEBI" id="CHEBI:15562"/>
    </ligand>
</feature>
<dbReference type="GO" id="GO:0006102">
    <property type="term" value="P:isocitrate metabolic process"/>
    <property type="evidence" value="ECO:0007669"/>
    <property type="project" value="UniProtKB-UniRule"/>
</dbReference>
<keyword evidence="15" id="KW-1185">Reference proteome</keyword>
<dbReference type="PANTHER" id="PTHR11822:SF21">
    <property type="entry name" value="ISOCITRATE DEHYDROGENASE [NADP], MITOCHONDRIAL"/>
    <property type="match status" value="1"/>
</dbReference>
<keyword evidence="4 9" id="KW-0479">Metal-binding</keyword>
<dbReference type="OrthoDB" id="9765655at2"/>
<dbReference type="NCBIfam" id="NF006156">
    <property type="entry name" value="PRK08299.1"/>
    <property type="match status" value="1"/>
</dbReference>
<comment type="catalytic activity">
    <reaction evidence="9">
        <text>D-threo-isocitrate + NADP(+) = 2-oxoglutarate + CO2 + NADPH</text>
        <dbReference type="Rhea" id="RHEA:19629"/>
        <dbReference type="ChEBI" id="CHEBI:15562"/>
        <dbReference type="ChEBI" id="CHEBI:16526"/>
        <dbReference type="ChEBI" id="CHEBI:16810"/>
        <dbReference type="ChEBI" id="CHEBI:57783"/>
        <dbReference type="ChEBI" id="CHEBI:58349"/>
        <dbReference type="EC" id="1.1.1.42"/>
    </reaction>
</comment>
<feature type="binding site" evidence="11">
    <location>
        <position position="134"/>
    </location>
    <ligand>
        <name>D-threo-isocitrate</name>
        <dbReference type="ChEBI" id="CHEBI:15562"/>
    </ligand>
</feature>
<dbReference type="PIRSF" id="PIRSF000108">
    <property type="entry name" value="IDH_NADP"/>
    <property type="match status" value="1"/>
</dbReference>
<feature type="domain" description="Isopropylmalate dehydrogenase-like" evidence="13">
    <location>
        <begin position="11"/>
        <end position="396"/>
    </location>
</feature>
<keyword evidence="6 9" id="KW-0521">NADP</keyword>
<accession>U2TXC1</accession>
<dbReference type="Proteomes" id="UP000016638">
    <property type="component" value="Unassembled WGS sequence"/>
</dbReference>
<dbReference type="InterPro" id="IPR019818">
    <property type="entry name" value="IsoCit/isopropylmalate_DH_CS"/>
</dbReference>
<evidence type="ECO:0000256" key="3">
    <source>
        <dbReference type="ARBA" id="ARBA00022532"/>
    </source>
</evidence>
<proteinExistence type="inferred from homology"/>
<dbReference type="Pfam" id="PF00180">
    <property type="entry name" value="Iso_dh"/>
    <property type="match status" value="1"/>
</dbReference>